<evidence type="ECO:0000256" key="8">
    <source>
        <dbReference type="ARBA" id="ARBA00023224"/>
    </source>
</evidence>
<dbReference type="InterPro" id="IPR017452">
    <property type="entry name" value="GPCR_Rhodpsn_7TM"/>
</dbReference>
<evidence type="ECO:0000313" key="13">
    <source>
        <dbReference type="Proteomes" id="UP000007110"/>
    </source>
</evidence>
<dbReference type="SUPFAM" id="SSF81321">
    <property type="entry name" value="Family A G protein-coupled receptor-like"/>
    <property type="match status" value="1"/>
</dbReference>
<dbReference type="Gene3D" id="1.20.1070.10">
    <property type="entry name" value="Rhodopsin 7-helix transmembrane proteins"/>
    <property type="match status" value="1"/>
</dbReference>
<dbReference type="PRINTS" id="PR00237">
    <property type="entry name" value="GPCRRHODOPSN"/>
</dbReference>
<dbReference type="Pfam" id="PF00001">
    <property type="entry name" value="7tm_1"/>
    <property type="match status" value="1"/>
</dbReference>
<evidence type="ECO:0000256" key="2">
    <source>
        <dbReference type="ARBA" id="ARBA00022475"/>
    </source>
</evidence>
<dbReference type="KEGG" id="spu:115921835"/>
<comment type="subcellular location">
    <subcellularLocation>
        <location evidence="1">Cell membrane</location>
        <topology evidence="1">Multi-pass membrane protein</topology>
    </subcellularLocation>
</comment>
<dbReference type="AlphaFoldDB" id="A0A7M7NG50"/>
<dbReference type="PROSITE" id="PS50262">
    <property type="entry name" value="G_PROTEIN_RECEP_F1_2"/>
    <property type="match status" value="1"/>
</dbReference>
<keyword evidence="7 9" id="KW-0675">Receptor</keyword>
<keyword evidence="8 9" id="KW-0807">Transducer</keyword>
<feature type="transmembrane region" description="Helical" evidence="10">
    <location>
        <begin position="160"/>
        <end position="183"/>
    </location>
</feature>
<dbReference type="InterPro" id="IPR000276">
    <property type="entry name" value="GPCR_Rhodpsn"/>
</dbReference>
<dbReference type="GO" id="GO:0005886">
    <property type="term" value="C:plasma membrane"/>
    <property type="evidence" value="ECO:0000318"/>
    <property type="project" value="GO_Central"/>
</dbReference>
<evidence type="ECO:0000256" key="3">
    <source>
        <dbReference type="ARBA" id="ARBA00022692"/>
    </source>
</evidence>
<dbReference type="OrthoDB" id="10053542at2759"/>
<accession>A0A7M7NG50</accession>
<sequence length="397" mass="44314">MRAGVWVEVIDRIFLLVAGIPGNLCIIMVYRKRRTGGSTRLYIIAMAVVDLAICLLSPAMIYHKRSQGRYTSIIFCKIFVFVYTSLWNLSLLIMVVIGIDRYIKVCHYTRPKINRRRAKITIAFCIVVSFASNISFLFFLSLQRLDTGEVVCSQNSDGQFQGIITGVMYLVSFVTAFATYGMIYRSVKIHTRVQANLFASRRPDPVCPMVLARASHVAPSANDMTEANTNLRTSRYGASTSVPSVSGYVHLANRQRALVQGPIGPAVAVHRLAWLDNTTSNVPNNSALLPTSHLSNAGMVDEPVASGIVSYKKTPLDKTTKMMLAVTVIYFLTLLPEALASMFLREVISSAMDKHIVSDIVLSFLRDLLSINHVINPVVYGLLNKRFRQDLFKLFKF</sequence>
<reference evidence="13" key="1">
    <citation type="submission" date="2015-02" db="EMBL/GenBank/DDBJ databases">
        <title>Genome sequencing for Strongylocentrotus purpuratus.</title>
        <authorList>
            <person name="Murali S."/>
            <person name="Liu Y."/>
            <person name="Vee V."/>
            <person name="English A."/>
            <person name="Wang M."/>
            <person name="Skinner E."/>
            <person name="Han Y."/>
            <person name="Muzny D.M."/>
            <person name="Worley K.C."/>
            <person name="Gibbs R.A."/>
        </authorList>
    </citation>
    <scope>NUCLEOTIDE SEQUENCE</scope>
</reference>
<evidence type="ECO:0000256" key="10">
    <source>
        <dbReference type="SAM" id="Phobius"/>
    </source>
</evidence>
<evidence type="ECO:0000256" key="4">
    <source>
        <dbReference type="ARBA" id="ARBA00022989"/>
    </source>
</evidence>
<feature type="transmembrane region" description="Helical" evidence="10">
    <location>
        <begin position="42"/>
        <end position="62"/>
    </location>
</feature>
<keyword evidence="2" id="KW-1003">Cell membrane</keyword>
<dbReference type="PANTHER" id="PTHR24230:SF0">
    <property type="entry name" value="G-PROTEIN COUPLED RECEPTORS FAMILY 1 PROFILE DOMAIN-CONTAINING PROTEIN"/>
    <property type="match status" value="1"/>
</dbReference>
<name>A0A7M7NG50_STRPU</name>
<dbReference type="GO" id="GO:0007218">
    <property type="term" value="P:neuropeptide signaling pathway"/>
    <property type="evidence" value="ECO:0000318"/>
    <property type="project" value="GO_Central"/>
</dbReference>
<feature type="transmembrane region" description="Helical" evidence="10">
    <location>
        <begin position="12"/>
        <end position="30"/>
    </location>
</feature>
<feature type="transmembrane region" description="Helical" evidence="10">
    <location>
        <begin position="322"/>
        <end position="344"/>
    </location>
</feature>
<protein>
    <recommendedName>
        <fullName evidence="11">G-protein coupled receptors family 1 profile domain-containing protein</fullName>
    </recommendedName>
</protein>
<evidence type="ECO:0000256" key="5">
    <source>
        <dbReference type="ARBA" id="ARBA00023040"/>
    </source>
</evidence>
<feature type="domain" description="G-protein coupled receptors family 1 profile" evidence="11">
    <location>
        <begin position="22"/>
        <end position="380"/>
    </location>
</feature>
<organism evidence="12 13">
    <name type="scientific">Strongylocentrotus purpuratus</name>
    <name type="common">Purple sea urchin</name>
    <dbReference type="NCBI Taxonomy" id="7668"/>
    <lineage>
        <taxon>Eukaryota</taxon>
        <taxon>Metazoa</taxon>
        <taxon>Echinodermata</taxon>
        <taxon>Eleutherozoa</taxon>
        <taxon>Echinozoa</taxon>
        <taxon>Echinoidea</taxon>
        <taxon>Euechinoidea</taxon>
        <taxon>Echinacea</taxon>
        <taxon>Camarodonta</taxon>
        <taxon>Echinidea</taxon>
        <taxon>Strongylocentrotidae</taxon>
        <taxon>Strongylocentrotus</taxon>
    </lineage>
</organism>
<evidence type="ECO:0000259" key="11">
    <source>
        <dbReference type="PROSITE" id="PS50262"/>
    </source>
</evidence>
<dbReference type="GO" id="GO:0008528">
    <property type="term" value="F:G protein-coupled peptide receptor activity"/>
    <property type="evidence" value="ECO:0000318"/>
    <property type="project" value="GO_Central"/>
</dbReference>
<keyword evidence="4 10" id="KW-1133">Transmembrane helix</keyword>
<keyword evidence="5 9" id="KW-0297">G-protein coupled receptor</keyword>
<proteinExistence type="inferred from homology"/>
<dbReference type="OMA" id="ICHSIRI"/>
<dbReference type="GeneID" id="115921835"/>
<evidence type="ECO:0000256" key="6">
    <source>
        <dbReference type="ARBA" id="ARBA00023136"/>
    </source>
</evidence>
<evidence type="ECO:0000313" key="12">
    <source>
        <dbReference type="EnsemblMetazoa" id="XP_030835936"/>
    </source>
</evidence>
<feature type="transmembrane region" description="Helical" evidence="10">
    <location>
        <begin position="120"/>
        <end position="140"/>
    </location>
</feature>
<keyword evidence="13" id="KW-1185">Reference proteome</keyword>
<dbReference type="PROSITE" id="PS00237">
    <property type="entry name" value="G_PROTEIN_RECEP_F1_1"/>
    <property type="match status" value="1"/>
</dbReference>
<dbReference type="CDD" id="cd00637">
    <property type="entry name" value="7tm_classA_rhodopsin-like"/>
    <property type="match status" value="1"/>
</dbReference>
<feature type="transmembrane region" description="Helical" evidence="10">
    <location>
        <begin position="74"/>
        <end position="99"/>
    </location>
</feature>
<reference evidence="12" key="2">
    <citation type="submission" date="2021-01" db="UniProtKB">
        <authorList>
            <consortium name="EnsemblMetazoa"/>
        </authorList>
    </citation>
    <scope>IDENTIFICATION</scope>
</reference>
<dbReference type="Proteomes" id="UP000007110">
    <property type="component" value="Unassembled WGS sequence"/>
</dbReference>
<dbReference type="PANTHER" id="PTHR24230">
    <property type="entry name" value="G-PROTEIN COUPLED RECEPTOR"/>
    <property type="match status" value="1"/>
</dbReference>
<comment type="similarity">
    <text evidence="9">Belongs to the G-protein coupled receptor 1 family.</text>
</comment>
<dbReference type="RefSeq" id="XP_030835936.1">
    <property type="nucleotide sequence ID" value="XM_030980076.1"/>
</dbReference>
<dbReference type="InParanoid" id="A0A7M7NG50"/>
<dbReference type="EnsemblMetazoa" id="XM_030980076">
    <property type="protein sequence ID" value="XP_030835936"/>
    <property type="gene ID" value="LOC115921835"/>
</dbReference>
<evidence type="ECO:0000256" key="1">
    <source>
        <dbReference type="ARBA" id="ARBA00004651"/>
    </source>
</evidence>
<evidence type="ECO:0000256" key="7">
    <source>
        <dbReference type="ARBA" id="ARBA00023170"/>
    </source>
</evidence>
<keyword evidence="3 9" id="KW-0812">Transmembrane</keyword>
<evidence type="ECO:0000256" key="9">
    <source>
        <dbReference type="RuleBase" id="RU000688"/>
    </source>
</evidence>
<keyword evidence="6 10" id="KW-0472">Membrane</keyword>